<feature type="region of interest" description="Disordered" evidence="1">
    <location>
        <begin position="1"/>
        <end position="25"/>
    </location>
</feature>
<sequence>MPRDEEAVTVSDTQTEPASDGDCLAPPMEPVETIRTVPSDAPQELFAESFHIDDDLSTVQRLPMELLSNIFVHLDDQEGDGQLIPWDSDARYHAHNMAVTIACVCRTWRAVARATGKIWTRIMIDDNTRHWQAYADTCLVLSGNYDLTIQCNLTFIMPIVLRMLLPHASRWRVVELRGRFAEIWALAQSKRSFPNLRCVSIASDYLCSAVPQPFDFLEGSSQINNLLVEASFCDPDYVFSLPPLAGITRFQLNIHDSELYSPASLLHALEPSGCILQSLSARFRTAIDFPQVTSLHPVFLPALRKLSLDCAAHVYMRSIVAPNVEELSFYPLGDRPLWMEDDPYSSLSAFFSSPQSPQAVRELRLMVHVSEVDEDACRVLLSCLKRLDSLRVLQIAYSVRPTNTLGASEGLIRALIVRDDEGPLLPNLCSMEFKATNEYYRGADRETLQTLLQTVASSRVTPRVVCGRNVVALSRFEVGIPQ</sequence>
<reference evidence="3 4" key="1">
    <citation type="journal article" date="2019" name="New Phytol.">
        <title>Comparative genomics reveals unique wood-decay strategies and fruiting body development in the Schizophyllaceae.</title>
        <authorList>
            <person name="Almasi E."/>
            <person name="Sahu N."/>
            <person name="Krizsan K."/>
            <person name="Balint B."/>
            <person name="Kovacs G.M."/>
            <person name="Kiss B."/>
            <person name="Cseklye J."/>
            <person name="Drula E."/>
            <person name="Henrissat B."/>
            <person name="Nagy I."/>
            <person name="Chovatia M."/>
            <person name="Adam C."/>
            <person name="LaButti K."/>
            <person name="Lipzen A."/>
            <person name="Riley R."/>
            <person name="Grigoriev I.V."/>
            <person name="Nagy L.G."/>
        </authorList>
    </citation>
    <scope>NUCLEOTIDE SEQUENCE [LARGE SCALE GENOMIC DNA]</scope>
    <source>
        <strain evidence="3 4">NL-1724</strain>
    </source>
</reference>
<keyword evidence="4" id="KW-1185">Reference proteome</keyword>
<evidence type="ECO:0000313" key="3">
    <source>
        <dbReference type="EMBL" id="TRM63820.1"/>
    </source>
</evidence>
<feature type="domain" description="F-box" evidence="2">
    <location>
        <begin position="60"/>
        <end position="123"/>
    </location>
</feature>
<dbReference type="Pfam" id="PF12937">
    <property type="entry name" value="F-box-like"/>
    <property type="match status" value="1"/>
</dbReference>
<evidence type="ECO:0000256" key="1">
    <source>
        <dbReference type="SAM" id="MobiDB-lite"/>
    </source>
</evidence>
<dbReference type="AlphaFoldDB" id="A0A550CGB1"/>
<dbReference type="Proteomes" id="UP000320762">
    <property type="component" value="Unassembled WGS sequence"/>
</dbReference>
<dbReference type="EMBL" id="VDMD01000008">
    <property type="protein sequence ID" value="TRM63820.1"/>
    <property type="molecule type" value="Genomic_DNA"/>
</dbReference>
<evidence type="ECO:0000313" key="4">
    <source>
        <dbReference type="Proteomes" id="UP000320762"/>
    </source>
</evidence>
<dbReference type="InterPro" id="IPR001810">
    <property type="entry name" value="F-box_dom"/>
</dbReference>
<protein>
    <recommendedName>
        <fullName evidence="2">F-box domain-containing protein</fullName>
    </recommendedName>
</protein>
<name>A0A550CGB1_9AGAR</name>
<evidence type="ECO:0000259" key="2">
    <source>
        <dbReference type="Pfam" id="PF12937"/>
    </source>
</evidence>
<gene>
    <name evidence="3" type="ORF">BD626DRAFT_261145</name>
</gene>
<dbReference type="OrthoDB" id="3252356at2759"/>
<comment type="caution">
    <text evidence="3">The sequence shown here is derived from an EMBL/GenBank/DDBJ whole genome shotgun (WGS) entry which is preliminary data.</text>
</comment>
<dbReference type="STRING" id="97359.A0A550CGB1"/>
<proteinExistence type="predicted"/>
<dbReference type="Gene3D" id="1.20.1280.50">
    <property type="match status" value="1"/>
</dbReference>
<organism evidence="3 4">
    <name type="scientific">Schizophyllum amplum</name>
    <dbReference type="NCBI Taxonomy" id="97359"/>
    <lineage>
        <taxon>Eukaryota</taxon>
        <taxon>Fungi</taxon>
        <taxon>Dikarya</taxon>
        <taxon>Basidiomycota</taxon>
        <taxon>Agaricomycotina</taxon>
        <taxon>Agaricomycetes</taxon>
        <taxon>Agaricomycetidae</taxon>
        <taxon>Agaricales</taxon>
        <taxon>Schizophyllaceae</taxon>
        <taxon>Schizophyllum</taxon>
    </lineage>
</organism>
<accession>A0A550CGB1</accession>